<gene>
    <name evidence="1" type="ORF">CBM2587_B10112</name>
</gene>
<sequence>MGFQCCAAQRRLSFCEKAFRIVKICTYPIER</sequence>
<dbReference type="AlphaFoldDB" id="A0A975X497"/>
<evidence type="ECO:0000313" key="2">
    <source>
        <dbReference type="Proteomes" id="UP000256780"/>
    </source>
</evidence>
<accession>A0A975X497</accession>
<comment type="caution">
    <text evidence="1">The sequence shown here is derived from an EMBL/GenBank/DDBJ whole genome shotgun (WGS) entry which is preliminary data.</text>
</comment>
<dbReference type="Proteomes" id="UP000256780">
    <property type="component" value="Chromosome CBM2587_b"/>
</dbReference>
<dbReference type="EMBL" id="OFSQ01000029">
    <property type="protein sequence ID" value="SOY57741.1"/>
    <property type="molecule type" value="Genomic_DNA"/>
</dbReference>
<proteinExistence type="predicted"/>
<protein>
    <submittedName>
        <fullName evidence="1">Uncharacterized protein</fullName>
    </submittedName>
</protein>
<organism evidence="1 2">
    <name type="scientific">Cupriavidus taiwanensis</name>
    <dbReference type="NCBI Taxonomy" id="164546"/>
    <lineage>
        <taxon>Bacteria</taxon>
        <taxon>Pseudomonadati</taxon>
        <taxon>Pseudomonadota</taxon>
        <taxon>Betaproteobacteria</taxon>
        <taxon>Burkholderiales</taxon>
        <taxon>Burkholderiaceae</taxon>
        <taxon>Cupriavidus</taxon>
    </lineage>
</organism>
<name>A0A975X497_9BURK</name>
<evidence type="ECO:0000313" key="1">
    <source>
        <dbReference type="EMBL" id="SOY57741.1"/>
    </source>
</evidence>
<reference evidence="1 2" key="1">
    <citation type="submission" date="2018-01" db="EMBL/GenBank/DDBJ databases">
        <authorList>
            <person name="Clerissi C."/>
        </authorList>
    </citation>
    <scope>NUCLEOTIDE SEQUENCE [LARGE SCALE GENOMIC DNA]</scope>
    <source>
        <strain evidence="1">Cupriavidus sp. LMG 19464</strain>
    </source>
</reference>